<evidence type="ECO:0000313" key="6">
    <source>
        <dbReference type="Proteomes" id="UP000249590"/>
    </source>
</evidence>
<reference evidence="5 6" key="1">
    <citation type="submission" date="2018-05" db="EMBL/GenBank/DDBJ databases">
        <title>Acuticoccus sediminis sp. nov., isolated from deep-sea sediment of Indian Ocean.</title>
        <authorList>
            <person name="Liu X."/>
            <person name="Lai Q."/>
            <person name="Du Y."/>
            <person name="Sun F."/>
            <person name="Zhang X."/>
            <person name="Wang S."/>
            <person name="Shao Z."/>
        </authorList>
    </citation>
    <scope>NUCLEOTIDE SEQUENCE [LARGE SCALE GENOMIC DNA]</scope>
    <source>
        <strain evidence="5 6">PTG4-2</strain>
    </source>
</reference>
<dbReference type="Pfam" id="PF07729">
    <property type="entry name" value="FCD"/>
    <property type="match status" value="1"/>
</dbReference>
<dbReference type="Gene3D" id="1.10.10.10">
    <property type="entry name" value="Winged helix-like DNA-binding domain superfamily/Winged helix DNA-binding domain"/>
    <property type="match status" value="1"/>
</dbReference>
<keyword evidence="3" id="KW-0804">Transcription</keyword>
<proteinExistence type="predicted"/>
<name>A0A8B2NMP6_9HYPH</name>
<dbReference type="Pfam" id="PF00392">
    <property type="entry name" value="GntR"/>
    <property type="match status" value="1"/>
</dbReference>
<keyword evidence="1" id="KW-0805">Transcription regulation</keyword>
<dbReference type="PANTHER" id="PTHR43537:SF24">
    <property type="entry name" value="GLUCONATE OPERON TRANSCRIPTIONAL REPRESSOR"/>
    <property type="match status" value="1"/>
</dbReference>
<dbReference type="SUPFAM" id="SSF48008">
    <property type="entry name" value="GntR ligand-binding domain-like"/>
    <property type="match status" value="1"/>
</dbReference>
<evidence type="ECO:0000313" key="5">
    <source>
        <dbReference type="EMBL" id="RAH97765.1"/>
    </source>
</evidence>
<dbReference type="InterPro" id="IPR036390">
    <property type="entry name" value="WH_DNA-bd_sf"/>
</dbReference>
<dbReference type="GO" id="GO:0003677">
    <property type="term" value="F:DNA binding"/>
    <property type="evidence" value="ECO:0007669"/>
    <property type="project" value="UniProtKB-KW"/>
</dbReference>
<sequence>MTDSADHETKRGTTVEAAVDVLRRAITGARFAPGQRLVSRELEEELGIGRGSLREAFRRLAADGLIELTPNRGASVRRFTRAEIIDVFPIRERIEGLAAHLAAARIHLDDNRATFEAVWAAVGGERTGASALTFMEDNRALHRTIVRLSGNPHLGELIERLALPVMMVQLRHLMTHNDIDASGREHATIAAAILAGDAMAAEGAMRRHLRQSLCRLMELPDTDFMPLRLGAEPAERDTPPLPPRRN</sequence>
<dbReference type="PROSITE" id="PS50949">
    <property type="entry name" value="HTH_GNTR"/>
    <property type="match status" value="1"/>
</dbReference>
<protein>
    <submittedName>
        <fullName evidence="5">GntR family transcriptional regulator</fullName>
    </submittedName>
</protein>
<dbReference type="OrthoDB" id="7846328at2"/>
<comment type="caution">
    <text evidence="5">The sequence shown here is derived from an EMBL/GenBank/DDBJ whole genome shotgun (WGS) entry which is preliminary data.</text>
</comment>
<evidence type="ECO:0000256" key="3">
    <source>
        <dbReference type="ARBA" id="ARBA00023163"/>
    </source>
</evidence>
<organism evidence="5 6">
    <name type="scientific">Acuticoccus sediminis</name>
    <dbReference type="NCBI Taxonomy" id="2184697"/>
    <lineage>
        <taxon>Bacteria</taxon>
        <taxon>Pseudomonadati</taxon>
        <taxon>Pseudomonadota</taxon>
        <taxon>Alphaproteobacteria</taxon>
        <taxon>Hyphomicrobiales</taxon>
        <taxon>Amorphaceae</taxon>
        <taxon>Acuticoccus</taxon>
    </lineage>
</organism>
<dbReference type="AlphaFoldDB" id="A0A8B2NMP6"/>
<dbReference type="InterPro" id="IPR008920">
    <property type="entry name" value="TF_FadR/GntR_C"/>
</dbReference>
<dbReference type="RefSeq" id="WP_111351611.1">
    <property type="nucleotide sequence ID" value="NZ_JAIWKD010000004.1"/>
</dbReference>
<dbReference type="EMBL" id="QHHQ01000008">
    <property type="protein sequence ID" value="RAH97765.1"/>
    <property type="molecule type" value="Genomic_DNA"/>
</dbReference>
<dbReference type="InterPro" id="IPR036388">
    <property type="entry name" value="WH-like_DNA-bd_sf"/>
</dbReference>
<keyword evidence="2" id="KW-0238">DNA-binding</keyword>
<dbReference type="SMART" id="SM00895">
    <property type="entry name" value="FCD"/>
    <property type="match status" value="1"/>
</dbReference>
<dbReference type="PANTHER" id="PTHR43537">
    <property type="entry name" value="TRANSCRIPTIONAL REGULATOR, GNTR FAMILY"/>
    <property type="match status" value="1"/>
</dbReference>
<evidence type="ECO:0000256" key="1">
    <source>
        <dbReference type="ARBA" id="ARBA00023015"/>
    </source>
</evidence>
<keyword evidence="6" id="KW-1185">Reference proteome</keyword>
<accession>A0A8B2NMP6</accession>
<dbReference type="InterPro" id="IPR000524">
    <property type="entry name" value="Tscrpt_reg_HTH_GntR"/>
</dbReference>
<dbReference type="Gene3D" id="1.20.120.530">
    <property type="entry name" value="GntR ligand-binding domain-like"/>
    <property type="match status" value="1"/>
</dbReference>
<dbReference type="SUPFAM" id="SSF46785">
    <property type="entry name" value="Winged helix' DNA-binding domain"/>
    <property type="match status" value="1"/>
</dbReference>
<evidence type="ECO:0000256" key="2">
    <source>
        <dbReference type="ARBA" id="ARBA00023125"/>
    </source>
</evidence>
<gene>
    <name evidence="5" type="ORF">DLJ53_28410</name>
</gene>
<feature type="domain" description="HTH gntR-type" evidence="4">
    <location>
        <begin position="12"/>
        <end position="79"/>
    </location>
</feature>
<evidence type="ECO:0000259" key="4">
    <source>
        <dbReference type="PROSITE" id="PS50949"/>
    </source>
</evidence>
<dbReference type="InterPro" id="IPR011711">
    <property type="entry name" value="GntR_C"/>
</dbReference>
<dbReference type="GO" id="GO:0003700">
    <property type="term" value="F:DNA-binding transcription factor activity"/>
    <property type="evidence" value="ECO:0007669"/>
    <property type="project" value="InterPro"/>
</dbReference>
<dbReference type="SMART" id="SM00345">
    <property type="entry name" value="HTH_GNTR"/>
    <property type="match status" value="1"/>
</dbReference>
<dbReference type="CDD" id="cd07377">
    <property type="entry name" value="WHTH_GntR"/>
    <property type="match status" value="1"/>
</dbReference>
<dbReference type="Proteomes" id="UP000249590">
    <property type="component" value="Unassembled WGS sequence"/>
</dbReference>